<feature type="domain" description="MoaB/Mog" evidence="12">
    <location>
        <begin position="192"/>
        <end position="329"/>
    </location>
</feature>
<comment type="cofactor">
    <cofactor evidence="1 11">
        <name>Mg(2+)</name>
        <dbReference type="ChEBI" id="CHEBI:18420"/>
    </cofactor>
</comment>
<dbReference type="NCBIfam" id="NF045515">
    <property type="entry name" value="Glp_gephyrin"/>
    <property type="match status" value="1"/>
</dbReference>
<dbReference type="SMART" id="SM00852">
    <property type="entry name" value="MoCF_biosynth"/>
    <property type="match status" value="1"/>
</dbReference>
<dbReference type="EC" id="2.10.1.1" evidence="11"/>
<proteinExistence type="inferred from homology"/>
<dbReference type="Pfam" id="PF00994">
    <property type="entry name" value="MoCF_biosynth"/>
    <property type="match status" value="1"/>
</dbReference>
<keyword evidence="5 11" id="KW-0500">Molybdenum</keyword>
<dbReference type="InterPro" id="IPR036135">
    <property type="entry name" value="MoeA_linker/N_sf"/>
</dbReference>
<accession>A0AA37THC8</accession>
<evidence type="ECO:0000256" key="2">
    <source>
        <dbReference type="ARBA" id="ARBA00002901"/>
    </source>
</evidence>
<dbReference type="Gene3D" id="3.90.105.10">
    <property type="entry name" value="Molybdopterin biosynthesis moea protein, domain 2"/>
    <property type="match status" value="1"/>
</dbReference>
<dbReference type="InterPro" id="IPR005110">
    <property type="entry name" value="MoeA_linker/N"/>
</dbReference>
<comment type="catalytic activity">
    <reaction evidence="10">
        <text>adenylyl-molybdopterin + molybdate = Mo-molybdopterin + AMP + H(+)</text>
        <dbReference type="Rhea" id="RHEA:35047"/>
        <dbReference type="ChEBI" id="CHEBI:15378"/>
        <dbReference type="ChEBI" id="CHEBI:36264"/>
        <dbReference type="ChEBI" id="CHEBI:62727"/>
        <dbReference type="ChEBI" id="CHEBI:71302"/>
        <dbReference type="ChEBI" id="CHEBI:456215"/>
        <dbReference type="EC" id="2.10.1.1"/>
    </reaction>
</comment>
<dbReference type="GO" id="GO:0061599">
    <property type="term" value="F:molybdopterin molybdotransferase activity"/>
    <property type="evidence" value="ECO:0007669"/>
    <property type="project" value="UniProtKB-UniRule"/>
</dbReference>
<reference evidence="14" key="1">
    <citation type="journal article" date="2019" name="Int. J. Syst. Evol. Microbiol.">
        <title>The Global Catalogue of Microorganisms (GCM) 10K type strain sequencing project: providing services to taxonomists for standard genome sequencing and annotation.</title>
        <authorList>
            <consortium name="The Broad Institute Genomics Platform"/>
            <consortium name="The Broad Institute Genome Sequencing Center for Infectious Disease"/>
            <person name="Wu L."/>
            <person name="Ma J."/>
        </authorList>
    </citation>
    <scope>NUCLEOTIDE SEQUENCE [LARGE SCALE GENOMIC DNA]</scope>
    <source>
        <strain evidence="14">NBRC 103632</strain>
    </source>
</reference>
<keyword evidence="14" id="KW-1185">Reference proteome</keyword>
<dbReference type="Gene3D" id="2.40.340.10">
    <property type="entry name" value="MoeA, C-terminal, domain IV"/>
    <property type="match status" value="1"/>
</dbReference>
<dbReference type="PANTHER" id="PTHR10192">
    <property type="entry name" value="MOLYBDOPTERIN BIOSYNTHESIS PROTEIN"/>
    <property type="match status" value="1"/>
</dbReference>
<dbReference type="InterPro" id="IPR008284">
    <property type="entry name" value="MoCF_biosynth_CS"/>
</dbReference>
<name>A0AA37THC8_9HYPH</name>
<dbReference type="Pfam" id="PF03453">
    <property type="entry name" value="MoeA_N"/>
    <property type="match status" value="1"/>
</dbReference>
<evidence type="ECO:0000259" key="12">
    <source>
        <dbReference type="SMART" id="SM00852"/>
    </source>
</evidence>
<organism evidence="13 14">
    <name type="scientific">Methylobacterium tardum</name>
    <dbReference type="NCBI Taxonomy" id="374432"/>
    <lineage>
        <taxon>Bacteria</taxon>
        <taxon>Pseudomonadati</taxon>
        <taxon>Pseudomonadota</taxon>
        <taxon>Alphaproteobacteria</taxon>
        <taxon>Hyphomicrobiales</taxon>
        <taxon>Methylobacteriaceae</taxon>
        <taxon>Methylobacterium</taxon>
    </lineage>
</organism>
<keyword evidence="9 11" id="KW-0501">Molybdenum cofactor biosynthesis</keyword>
<dbReference type="InterPro" id="IPR005111">
    <property type="entry name" value="MoeA_C_domain_IV"/>
</dbReference>
<dbReference type="Gene3D" id="3.40.980.10">
    <property type="entry name" value="MoaB/Mog-like domain"/>
    <property type="match status" value="1"/>
</dbReference>
<evidence type="ECO:0000256" key="8">
    <source>
        <dbReference type="ARBA" id="ARBA00022842"/>
    </source>
</evidence>
<evidence type="ECO:0000256" key="5">
    <source>
        <dbReference type="ARBA" id="ARBA00022505"/>
    </source>
</evidence>
<dbReference type="InterPro" id="IPR036688">
    <property type="entry name" value="MoeA_C_domain_IV_sf"/>
</dbReference>
<dbReference type="FunFam" id="3.40.980.10:FF:000004">
    <property type="entry name" value="Molybdopterin molybdenumtransferase"/>
    <property type="match status" value="1"/>
</dbReference>
<comment type="function">
    <text evidence="2 11">Catalyzes the insertion of molybdate into adenylated molybdopterin with the concomitant release of AMP.</text>
</comment>
<evidence type="ECO:0000256" key="6">
    <source>
        <dbReference type="ARBA" id="ARBA00022679"/>
    </source>
</evidence>
<dbReference type="SUPFAM" id="SSF53218">
    <property type="entry name" value="Molybdenum cofactor biosynthesis proteins"/>
    <property type="match status" value="1"/>
</dbReference>
<dbReference type="GO" id="GO:0006777">
    <property type="term" value="P:Mo-molybdopterin cofactor biosynthetic process"/>
    <property type="evidence" value="ECO:0007669"/>
    <property type="project" value="UniProtKB-UniRule"/>
</dbReference>
<evidence type="ECO:0000256" key="7">
    <source>
        <dbReference type="ARBA" id="ARBA00022723"/>
    </source>
</evidence>
<keyword evidence="7 11" id="KW-0479">Metal-binding</keyword>
<dbReference type="Proteomes" id="UP001157440">
    <property type="component" value="Unassembled WGS sequence"/>
</dbReference>
<comment type="similarity">
    <text evidence="4 11">Belongs to the MoeA family.</text>
</comment>
<evidence type="ECO:0000256" key="9">
    <source>
        <dbReference type="ARBA" id="ARBA00023150"/>
    </source>
</evidence>
<evidence type="ECO:0000256" key="1">
    <source>
        <dbReference type="ARBA" id="ARBA00001946"/>
    </source>
</evidence>
<dbReference type="CDD" id="cd00887">
    <property type="entry name" value="MoeA"/>
    <property type="match status" value="1"/>
</dbReference>
<dbReference type="EMBL" id="BSPL01000011">
    <property type="protein sequence ID" value="GLS69436.1"/>
    <property type="molecule type" value="Genomic_DNA"/>
</dbReference>
<evidence type="ECO:0000256" key="10">
    <source>
        <dbReference type="ARBA" id="ARBA00047317"/>
    </source>
</evidence>
<keyword evidence="6 11" id="KW-0808">Transferase</keyword>
<dbReference type="GO" id="GO:0005829">
    <property type="term" value="C:cytosol"/>
    <property type="evidence" value="ECO:0007669"/>
    <property type="project" value="TreeGrafter"/>
</dbReference>
<protein>
    <recommendedName>
        <fullName evidence="11">Molybdopterin molybdenumtransferase</fullName>
        <ecNumber evidence="11">2.10.1.1</ecNumber>
    </recommendedName>
</protein>
<dbReference type="SUPFAM" id="SSF63882">
    <property type="entry name" value="MoeA N-terminal region -like"/>
    <property type="match status" value="1"/>
</dbReference>
<evidence type="ECO:0000313" key="14">
    <source>
        <dbReference type="Proteomes" id="UP001157440"/>
    </source>
</evidence>
<evidence type="ECO:0000256" key="11">
    <source>
        <dbReference type="RuleBase" id="RU365090"/>
    </source>
</evidence>
<comment type="caution">
    <text evidence="13">The sequence shown here is derived from an EMBL/GenBank/DDBJ whole genome shotgun (WGS) entry which is preliminary data.</text>
</comment>
<dbReference type="InterPro" id="IPR036425">
    <property type="entry name" value="MoaB/Mog-like_dom_sf"/>
</dbReference>
<evidence type="ECO:0000256" key="3">
    <source>
        <dbReference type="ARBA" id="ARBA00005046"/>
    </source>
</evidence>
<dbReference type="Pfam" id="PF03454">
    <property type="entry name" value="MoeA_C"/>
    <property type="match status" value="1"/>
</dbReference>
<evidence type="ECO:0000256" key="4">
    <source>
        <dbReference type="ARBA" id="ARBA00010763"/>
    </source>
</evidence>
<comment type="pathway">
    <text evidence="3 11">Cofactor biosynthesis; molybdopterin biosynthesis.</text>
</comment>
<dbReference type="InterPro" id="IPR038987">
    <property type="entry name" value="MoeA-like"/>
</dbReference>
<dbReference type="GO" id="GO:0046872">
    <property type="term" value="F:metal ion binding"/>
    <property type="evidence" value="ECO:0007669"/>
    <property type="project" value="UniProtKB-UniRule"/>
</dbReference>
<sequence>MAQLSDDCFAFGGPLMTIEDAHALFGERLVAVVGTEDVPVLEADGRILAEDCVAPIDVPPFPNSAVDGYAVRFADLRASDATVLPVGAVVAAGASSEGVSAAGSATRIFTGAPMPAEADTVFMQEDVHVLPDGRVSLPLGLKRGANSRDAGEDAAKGSSIVPAGRRLRPQDLALATAVGLRTLKVRRTLRVGVFSTGNELVEPGAPLRPGAIYDSNRILLLALLRRMGVAARDLGVIRDDPAALAARLSAAAAEHDVILTSGGVSTGDEDHVKTAVETVGRLVFWRLGIKPGRPVAMGMIDGKPFLGLPGNPVAVYVTLVFVVRPLLARLAGEAYAPPRGFTVRAAFSYRKRAGRREFVRASLAQDADGTWEARKFQRDGAGMLSSLTDTDGLVELEEDRIEVVPGDIVRFHPHEALW</sequence>
<dbReference type="InterPro" id="IPR001453">
    <property type="entry name" value="MoaB/Mog_dom"/>
</dbReference>
<gene>
    <name evidence="13" type="primary">moeA_1</name>
    <name evidence="13" type="ORF">GCM10007890_14490</name>
</gene>
<dbReference type="PANTHER" id="PTHR10192:SF5">
    <property type="entry name" value="GEPHYRIN"/>
    <property type="match status" value="1"/>
</dbReference>
<keyword evidence="8 11" id="KW-0460">Magnesium</keyword>
<dbReference type="AlphaFoldDB" id="A0AA37THC8"/>
<dbReference type="RefSeq" id="WP_238194795.1">
    <property type="nucleotide sequence ID" value="NZ_BPQZ01000002.1"/>
</dbReference>
<dbReference type="PROSITE" id="PS01079">
    <property type="entry name" value="MOCF_BIOSYNTHESIS_2"/>
    <property type="match status" value="1"/>
</dbReference>
<evidence type="ECO:0000313" key="13">
    <source>
        <dbReference type="EMBL" id="GLS69436.1"/>
    </source>
</evidence>
<dbReference type="NCBIfam" id="TIGR00177">
    <property type="entry name" value="molyb_syn"/>
    <property type="match status" value="1"/>
</dbReference>
<dbReference type="Gene3D" id="2.170.190.11">
    <property type="entry name" value="Molybdopterin biosynthesis moea protein, domain 3"/>
    <property type="match status" value="1"/>
</dbReference>
<dbReference type="SUPFAM" id="SSF63867">
    <property type="entry name" value="MoeA C-terminal domain-like"/>
    <property type="match status" value="1"/>
</dbReference>